<evidence type="ECO:0000313" key="2">
    <source>
        <dbReference type="Proteomes" id="UP001239111"/>
    </source>
</evidence>
<proteinExistence type="predicted"/>
<organism evidence="1 2">
    <name type="scientific">Eretmocerus hayati</name>
    <dbReference type="NCBI Taxonomy" id="131215"/>
    <lineage>
        <taxon>Eukaryota</taxon>
        <taxon>Metazoa</taxon>
        <taxon>Ecdysozoa</taxon>
        <taxon>Arthropoda</taxon>
        <taxon>Hexapoda</taxon>
        <taxon>Insecta</taxon>
        <taxon>Pterygota</taxon>
        <taxon>Neoptera</taxon>
        <taxon>Endopterygota</taxon>
        <taxon>Hymenoptera</taxon>
        <taxon>Apocrita</taxon>
        <taxon>Proctotrupomorpha</taxon>
        <taxon>Chalcidoidea</taxon>
        <taxon>Aphelinidae</taxon>
        <taxon>Aphelininae</taxon>
        <taxon>Eretmocerus</taxon>
    </lineage>
</organism>
<accession>A0ACC2P5N3</accession>
<dbReference type="Proteomes" id="UP001239111">
    <property type="component" value="Chromosome 2"/>
</dbReference>
<evidence type="ECO:0000313" key="1">
    <source>
        <dbReference type="EMBL" id="KAJ8678346.1"/>
    </source>
</evidence>
<keyword evidence="2" id="KW-1185">Reference proteome</keyword>
<reference evidence="1" key="1">
    <citation type="submission" date="2023-04" db="EMBL/GenBank/DDBJ databases">
        <title>A chromosome-level genome assembly of the parasitoid wasp Eretmocerus hayati.</title>
        <authorList>
            <person name="Zhong Y."/>
            <person name="Liu S."/>
            <person name="Liu Y."/>
        </authorList>
    </citation>
    <scope>NUCLEOTIDE SEQUENCE</scope>
    <source>
        <strain evidence="1">ZJU_SS_LIU_2023</strain>
    </source>
</reference>
<comment type="caution">
    <text evidence="1">The sequence shown here is derived from an EMBL/GenBank/DDBJ whole genome shotgun (WGS) entry which is preliminary data.</text>
</comment>
<name>A0ACC2P5N3_9HYME</name>
<sequence>MEELNDKDARLKRETTRAKRELQRERKKKEEARLTPPNESKKQRNHREEKKNTWKSKYYRAIAKIEKVDPVMSSVQETMRKGPKAVRRKLIEGEVLKSQIIQNKKRLTDKSQKSLHAQVVAGPLIKEYGCTNDRSKVVSKYHQRKFRSHDSGIVQERQNVAKNTKTLWIRNTIREFLERDENSIVAPGSRETVTKKGETRRKRYVTDSLRNLHKKFLREESSIISRSCSYKFKPFW</sequence>
<gene>
    <name evidence="1" type="ORF">QAD02_014133</name>
</gene>
<dbReference type="EMBL" id="CM056742">
    <property type="protein sequence ID" value="KAJ8678346.1"/>
    <property type="molecule type" value="Genomic_DNA"/>
</dbReference>
<protein>
    <submittedName>
        <fullName evidence="1">Uncharacterized protein</fullName>
    </submittedName>
</protein>